<proteinExistence type="predicted"/>
<dbReference type="Pfam" id="PF07905">
    <property type="entry name" value="PucR"/>
    <property type="match status" value="1"/>
</dbReference>
<dbReference type="Pfam" id="PF13556">
    <property type="entry name" value="HTH_30"/>
    <property type="match status" value="1"/>
</dbReference>
<sequence>MTIEDLLTQPKLNSVFCLAGQNGQQRVVKTVQTIETQRVEKYQQAQMLYLLDSVTLLKADAKMQALITQLAHNNAAGLAIMKSQWGIFNPKLLVLADQVQLPILQIPSFSSVSDAMQLFFEAMLAQQTGQLRDIIKSNQQLADLVIQHPQVDRVLDEGQTLLHTPVLLLNSHFQVAYASKGLRNQTDSLTSFFRGTAIDYFQLAEQITIKWQHDTFTLFPLFPSFKENKAFVAVLNYQATDEFKIVLQQLILNTLSFVNSRIDVLNESDFRNRSGFFLNVLDGGMSAELLNKRLLEIQLDPAANYTCVMTNVSTNRPVKLINYQLLEQIQQLALWFINEYELSIQLFSWQQRLVFLVDKTTNTKHFAIALQQFVAAKIPQDYQFSVGYSNGQAKISHLMPIFKESLEALRSVEQDPMVQVQKYQPKYVQELVALIPNDEAAAFRQQILQPLLTLTNQAEQKILIETLRSYFYNHQQIAQVARLMFVHRNTIIYRLKKIETLLQIDLNDPQVAQNIQFALLLV</sequence>
<gene>
    <name evidence="3" type="ORF">WDC_1520</name>
</gene>
<dbReference type="Gene3D" id="1.10.10.2840">
    <property type="entry name" value="PucR C-terminal helix-turn-helix domain"/>
    <property type="match status" value="1"/>
</dbReference>
<evidence type="ECO:0000313" key="4">
    <source>
        <dbReference type="Proteomes" id="UP000032279"/>
    </source>
</evidence>
<dbReference type="RefSeq" id="WP_044011223.1">
    <property type="nucleotide sequence ID" value="NZ_AWTT01000041.1"/>
</dbReference>
<accession>A0A0D0YUG0</accession>
<dbReference type="AlphaFoldDB" id="A0A0D0YUG0"/>
<comment type="caution">
    <text evidence="3">The sequence shown here is derived from an EMBL/GenBank/DDBJ whole genome shotgun (WGS) entry which is preliminary data.</text>
</comment>
<name>A0A0D0YUG0_9LACO</name>
<evidence type="ECO:0000259" key="1">
    <source>
        <dbReference type="Pfam" id="PF07905"/>
    </source>
</evidence>
<reference evidence="3 4" key="1">
    <citation type="submission" date="2013-08" db="EMBL/GenBank/DDBJ databases">
        <title>Lactobacillus wasatchii sp. WDC04, a late gas producing bacteria isolated from aged chedder cheese.</title>
        <authorList>
            <person name="Oberg C.J."/>
            <person name="Culumber M."/>
            <person name="McMahon D.J."/>
            <person name="Broadbent J.R."/>
            <person name="Oberg T.S."/>
            <person name="Ortaki F."/>
        </authorList>
    </citation>
    <scope>NUCLEOTIDE SEQUENCE [LARGE SCALE GENOMIC DNA]</scope>
    <source>
        <strain evidence="3 4">WDC04</strain>
    </source>
</reference>
<dbReference type="EMBL" id="AWTT01000041">
    <property type="protein sequence ID" value="KIS02904.1"/>
    <property type="molecule type" value="Genomic_DNA"/>
</dbReference>
<dbReference type="PANTHER" id="PTHR33744:SF1">
    <property type="entry name" value="DNA-BINDING TRANSCRIPTIONAL ACTIVATOR ADER"/>
    <property type="match status" value="1"/>
</dbReference>
<feature type="domain" description="PucR C-terminal helix-turn-helix" evidence="2">
    <location>
        <begin position="463"/>
        <end position="520"/>
    </location>
</feature>
<dbReference type="PANTHER" id="PTHR33744">
    <property type="entry name" value="CARBOHYDRATE DIACID REGULATOR"/>
    <property type="match status" value="1"/>
</dbReference>
<feature type="domain" description="Purine catabolism PurC-like" evidence="1">
    <location>
        <begin position="5"/>
        <end position="117"/>
    </location>
</feature>
<evidence type="ECO:0000313" key="3">
    <source>
        <dbReference type="EMBL" id="KIS02904.1"/>
    </source>
</evidence>
<protein>
    <submittedName>
        <fullName evidence="3">Purine transport regulator</fullName>
    </submittedName>
</protein>
<dbReference type="InterPro" id="IPR051448">
    <property type="entry name" value="CdaR-like_regulators"/>
</dbReference>
<organism evidence="3 4">
    <name type="scientific">Paucilactobacillus wasatchensis</name>
    <dbReference type="NCBI Taxonomy" id="1335616"/>
    <lineage>
        <taxon>Bacteria</taxon>
        <taxon>Bacillati</taxon>
        <taxon>Bacillota</taxon>
        <taxon>Bacilli</taxon>
        <taxon>Lactobacillales</taxon>
        <taxon>Lactobacillaceae</taxon>
        <taxon>Paucilactobacillus</taxon>
    </lineage>
</organism>
<dbReference type="STRING" id="1335616.WDC_1520"/>
<dbReference type="InterPro" id="IPR012914">
    <property type="entry name" value="PucR_dom"/>
</dbReference>
<dbReference type="Proteomes" id="UP000032279">
    <property type="component" value="Unassembled WGS sequence"/>
</dbReference>
<evidence type="ECO:0000259" key="2">
    <source>
        <dbReference type="Pfam" id="PF13556"/>
    </source>
</evidence>
<dbReference type="InterPro" id="IPR042070">
    <property type="entry name" value="PucR_C-HTH_sf"/>
</dbReference>
<keyword evidence="4" id="KW-1185">Reference proteome</keyword>
<dbReference type="InterPro" id="IPR025736">
    <property type="entry name" value="PucR_C-HTH_dom"/>
</dbReference>
<dbReference type="PATRIC" id="fig|1335616.4.peg.1524"/>